<dbReference type="OrthoDB" id="10494450at2759"/>
<evidence type="ECO:0000256" key="1">
    <source>
        <dbReference type="SAM" id="SignalP"/>
    </source>
</evidence>
<protein>
    <submittedName>
        <fullName evidence="2">Uncharacterized protein</fullName>
    </submittedName>
</protein>
<dbReference type="EMBL" id="MCFD01000001">
    <property type="protein sequence ID" value="ORX74992.1"/>
    <property type="molecule type" value="Genomic_DNA"/>
</dbReference>
<dbReference type="GeneID" id="63803020"/>
<accession>A0A1Y1WNF3</accession>
<evidence type="ECO:0000313" key="3">
    <source>
        <dbReference type="Proteomes" id="UP000193922"/>
    </source>
</evidence>
<dbReference type="RefSeq" id="XP_040748203.1">
    <property type="nucleotide sequence ID" value="XM_040886372.1"/>
</dbReference>
<feature type="chain" id="PRO_5012440567" evidence="1">
    <location>
        <begin position="22"/>
        <end position="206"/>
    </location>
</feature>
<keyword evidence="3" id="KW-1185">Reference proteome</keyword>
<name>A0A1Y1WNF3_9FUNG</name>
<dbReference type="Proteomes" id="UP000193922">
    <property type="component" value="Unassembled WGS sequence"/>
</dbReference>
<sequence length="206" mass="23073">MHATSPSFIFITLSLLHSVIADAIVMDRSPPSYLKNRYDIWASRFQPFSDKSTSGRTTETMQYAVVKSSGDLNPNAYYVAAYVYMTPLNRTLSVEGATFNYFQCTSDGSGDFDSIDKKQCDEQNKIGTWVVKKEQELSSIDVADLVFGDKRTYDEKTTKVLTFQTGKNPSDQTTVVEGVPAIVVFYDKDRAPAPTVRWIAPMPMDI</sequence>
<keyword evidence="1" id="KW-0732">Signal</keyword>
<evidence type="ECO:0000313" key="2">
    <source>
        <dbReference type="EMBL" id="ORX74992.1"/>
    </source>
</evidence>
<feature type="signal peptide" evidence="1">
    <location>
        <begin position="1"/>
        <end position="21"/>
    </location>
</feature>
<proteinExistence type="predicted"/>
<dbReference type="AlphaFoldDB" id="A0A1Y1WNF3"/>
<comment type="caution">
    <text evidence="2">The sequence shown here is derived from an EMBL/GenBank/DDBJ whole genome shotgun (WGS) entry which is preliminary data.</text>
</comment>
<gene>
    <name evidence="2" type="ORF">DL89DRAFT_264785</name>
</gene>
<organism evidence="2 3">
    <name type="scientific">Linderina pennispora</name>
    <dbReference type="NCBI Taxonomy" id="61395"/>
    <lineage>
        <taxon>Eukaryota</taxon>
        <taxon>Fungi</taxon>
        <taxon>Fungi incertae sedis</taxon>
        <taxon>Zoopagomycota</taxon>
        <taxon>Kickxellomycotina</taxon>
        <taxon>Kickxellomycetes</taxon>
        <taxon>Kickxellales</taxon>
        <taxon>Kickxellaceae</taxon>
        <taxon>Linderina</taxon>
    </lineage>
</organism>
<reference evidence="2 3" key="1">
    <citation type="submission" date="2016-07" db="EMBL/GenBank/DDBJ databases">
        <title>Pervasive Adenine N6-methylation of Active Genes in Fungi.</title>
        <authorList>
            <consortium name="DOE Joint Genome Institute"/>
            <person name="Mondo S.J."/>
            <person name="Dannebaum R.O."/>
            <person name="Kuo R.C."/>
            <person name="Labutti K."/>
            <person name="Haridas S."/>
            <person name="Kuo A."/>
            <person name="Salamov A."/>
            <person name="Ahrendt S.R."/>
            <person name="Lipzen A."/>
            <person name="Sullivan W."/>
            <person name="Andreopoulos W.B."/>
            <person name="Clum A."/>
            <person name="Lindquist E."/>
            <person name="Daum C."/>
            <person name="Ramamoorthy G.K."/>
            <person name="Gryganskyi A."/>
            <person name="Culley D."/>
            <person name="Magnuson J.K."/>
            <person name="James T.Y."/>
            <person name="O'Malley M.A."/>
            <person name="Stajich J.E."/>
            <person name="Spatafora J.W."/>
            <person name="Visel A."/>
            <person name="Grigoriev I.V."/>
        </authorList>
    </citation>
    <scope>NUCLEOTIDE SEQUENCE [LARGE SCALE GENOMIC DNA]</scope>
    <source>
        <strain evidence="2 3">ATCC 12442</strain>
    </source>
</reference>